<organism evidence="1 2">
    <name type="scientific">Planktothrix serta PCC 8927</name>
    <dbReference type="NCBI Taxonomy" id="671068"/>
    <lineage>
        <taxon>Bacteria</taxon>
        <taxon>Bacillati</taxon>
        <taxon>Cyanobacteriota</taxon>
        <taxon>Cyanophyceae</taxon>
        <taxon>Oscillatoriophycideae</taxon>
        <taxon>Oscillatoriales</taxon>
        <taxon>Microcoleaceae</taxon>
        <taxon>Planktothrix</taxon>
    </lineage>
</organism>
<accession>A0A7Z9BVT3</accession>
<gene>
    <name evidence="1" type="ORF">PL8927_690194</name>
</gene>
<dbReference type="EMBL" id="CZCU02000145">
    <property type="protein sequence ID" value="VXD20492.1"/>
    <property type="molecule type" value="Genomic_DNA"/>
</dbReference>
<dbReference type="AlphaFoldDB" id="A0A7Z9BVT3"/>
<name>A0A7Z9BVT3_9CYAN</name>
<evidence type="ECO:0000313" key="1">
    <source>
        <dbReference type="EMBL" id="VXD20492.1"/>
    </source>
</evidence>
<keyword evidence="2" id="KW-1185">Reference proteome</keyword>
<dbReference type="Proteomes" id="UP000184550">
    <property type="component" value="Unassembled WGS sequence"/>
</dbReference>
<comment type="caution">
    <text evidence="1">The sequence shown here is derived from an EMBL/GenBank/DDBJ whole genome shotgun (WGS) entry which is preliminary data.</text>
</comment>
<protein>
    <submittedName>
        <fullName evidence="1">Uncharacterized protein</fullName>
    </submittedName>
</protein>
<evidence type="ECO:0000313" key="2">
    <source>
        <dbReference type="Proteomes" id="UP000184550"/>
    </source>
</evidence>
<proteinExistence type="predicted"/>
<reference evidence="1" key="1">
    <citation type="submission" date="2019-10" db="EMBL/GenBank/DDBJ databases">
        <authorList>
            <consortium name="Genoscope - CEA"/>
            <person name="William W."/>
        </authorList>
    </citation>
    <scope>NUCLEOTIDE SEQUENCE [LARGE SCALE GENOMIC DNA]</scope>
    <source>
        <strain evidence="1">BBR_PRJEB10992</strain>
    </source>
</reference>
<sequence>MWKEPQRHEDTKEEIKGDISWFLGLGLLDLSLSISFDGKNRGLIVILIAITLINKEKNGQ</sequence>